<feature type="domain" description="Cytochrome c assembly protein" evidence="10">
    <location>
        <begin position="89"/>
        <end position="295"/>
    </location>
</feature>
<keyword evidence="7" id="KW-1133">Transmembrane helix</keyword>
<comment type="subcellular location">
    <subcellularLocation>
        <location evidence="1">Cell inner membrane</location>
        <topology evidence="1">Multi-pass membrane protein</topology>
    </subcellularLocation>
</comment>
<feature type="domain" description="Cytochrome c-type biogenesis protein CcmF C-terminal" evidence="11">
    <location>
        <begin position="316"/>
        <end position="612"/>
    </location>
</feature>
<dbReference type="InterPro" id="IPR032523">
    <property type="entry name" value="CcmF_C"/>
</dbReference>
<dbReference type="Pfam" id="PF16327">
    <property type="entry name" value="CcmF_C"/>
    <property type="match status" value="1"/>
</dbReference>
<dbReference type="PRINTS" id="PR01411">
    <property type="entry name" value="CCMFBIOGNSIS"/>
</dbReference>
<evidence type="ECO:0000256" key="3">
    <source>
        <dbReference type="ARBA" id="ARBA00022475"/>
    </source>
</evidence>
<dbReference type="GO" id="GO:0015232">
    <property type="term" value="F:heme transmembrane transporter activity"/>
    <property type="evidence" value="ECO:0007669"/>
    <property type="project" value="InterPro"/>
</dbReference>
<dbReference type="Proteomes" id="UP000462362">
    <property type="component" value="Unassembled WGS sequence"/>
</dbReference>
<evidence type="ECO:0000256" key="9">
    <source>
        <dbReference type="ARBA" id="ARBA00037230"/>
    </source>
</evidence>
<reference evidence="12 13" key="1">
    <citation type="journal article" date="2019" name="Nat. Med.">
        <title>A library of human gut bacterial isolates paired with longitudinal multiomics data enables mechanistic microbiome research.</title>
        <authorList>
            <person name="Poyet M."/>
            <person name="Groussin M."/>
            <person name="Gibbons S.M."/>
            <person name="Avila-Pacheco J."/>
            <person name="Jiang X."/>
            <person name="Kearney S.M."/>
            <person name="Perrotta A.R."/>
            <person name="Berdy B."/>
            <person name="Zhao S."/>
            <person name="Lieberman T.D."/>
            <person name="Swanson P.K."/>
            <person name="Smith M."/>
            <person name="Roesemann S."/>
            <person name="Alexander J.E."/>
            <person name="Rich S.A."/>
            <person name="Livny J."/>
            <person name="Vlamakis H."/>
            <person name="Clish C."/>
            <person name="Bullock K."/>
            <person name="Deik A."/>
            <person name="Scott J."/>
            <person name="Pierce K.A."/>
            <person name="Xavier R.J."/>
            <person name="Alm E.J."/>
        </authorList>
    </citation>
    <scope>NUCLEOTIDE SEQUENCE [LARGE SCALE GENOMIC DNA]</scope>
    <source>
        <strain evidence="12 13">BIOML-A2</strain>
    </source>
</reference>
<comment type="caution">
    <text evidence="12">The sequence shown here is derived from an EMBL/GenBank/DDBJ whole genome shotgun (WGS) entry which is preliminary data.</text>
</comment>
<evidence type="ECO:0000256" key="4">
    <source>
        <dbReference type="ARBA" id="ARBA00022519"/>
    </source>
</evidence>
<keyword evidence="8" id="KW-0472">Membrane</keyword>
<dbReference type="PRINTS" id="PR01410">
    <property type="entry name" value="CCBIOGENESIS"/>
</dbReference>
<gene>
    <name evidence="12" type="primary">nrfE</name>
    <name evidence="12" type="ORF">GMD42_08510</name>
</gene>
<proteinExistence type="inferred from homology"/>
<keyword evidence="5" id="KW-0812">Transmembrane</keyword>
<dbReference type="GO" id="GO:0017004">
    <property type="term" value="P:cytochrome complex assembly"/>
    <property type="evidence" value="ECO:0007669"/>
    <property type="project" value="UniProtKB-KW"/>
</dbReference>
<dbReference type="InterPro" id="IPR003567">
    <property type="entry name" value="Cyt_c_biogenesis"/>
</dbReference>
<dbReference type="GO" id="GO:0016829">
    <property type="term" value="F:lyase activity"/>
    <property type="evidence" value="ECO:0007669"/>
    <property type="project" value="UniProtKB-KW"/>
</dbReference>
<dbReference type="InterPro" id="IPR002541">
    <property type="entry name" value="Cyt_c_assembly"/>
</dbReference>
<evidence type="ECO:0000256" key="5">
    <source>
        <dbReference type="ARBA" id="ARBA00022692"/>
    </source>
</evidence>
<dbReference type="GO" id="GO:0005886">
    <property type="term" value="C:plasma membrane"/>
    <property type="evidence" value="ECO:0007669"/>
    <property type="project" value="UniProtKB-SubCell"/>
</dbReference>
<name>A0A6I3S9E6_9BURK</name>
<organism evidence="12 13">
    <name type="scientific">Parasutterella excrementihominis</name>
    <dbReference type="NCBI Taxonomy" id="487175"/>
    <lineage>
        <taxon>Bacteria</taxon>
        <taxon>Pseudomonadati</taxon>
        <taxon>Pseudomonadota</taxon>
        <taxon>Betaproteobacteria</taxon>
        <taxon>Burkholderiales</taxon>
        <taxon>Sutterellaceae</taxon>
        <taxon>Parasutterella</taxon>
    </lineage>
</organism>
<evidence type="ECO:0000256" key="8">
    <source>
        <dbReference type="ARBA" id="ARBA00023136"/>
    </source>
</evidence>
<dbReference type="AlphaFoldDB" id="A0A6I3S9E6"/>
<dbReference type="GO" id="GO:0020037">
    <property type="term" value="F:heme binding"/>
    <property type="evidence" value="ECO:0007669"/>
    <property type="project" value="InterPro"/>
</dbReference>
<comment type="similarity">
    <text evidence="2">Belongs to the CcmF/CycK/Ccl1/NrfE/CcsA family.</text>
</comment>
<evidence type="ECO:0000256" key="6">
    <source>
        <dbReference type="ARBA" id="ARBA00022748"/>
    </source>
</evidence>
<dbReference type="EMBL" id="WNCL01000025">
    <property type="protein sequence ID" value="MTU43661.1"/>
    <property type="molecule type" value="Genomic_DNA"/>
</dbReference>
<keyword evidence="4" id="KW-0997">Cell inner membrane</keyword>
<sequence>MQAEISHFVLIAAALCAVFLSLPTLLGSKSRAPLFVHLWKPALGITFAGLSFALIMLIWAFLTNDFSIAYVANNSNTKLDPVYKISAVWGSHEGSMLLWVWTITVWASLFAVFSRDDELFKSRVLGVLLGVTGLICLFLIFTSNPFERLLPLVPPEGKDLNPILQDIGMILHPPMLFLGYAGTALCFAFGLGALMEGKVRPESLRGLTTISVIAWLFLTSGNVLGSWWAYNELGWGGWWFWDPVENSSFVPWLLMTAQLHALVLLRFRAHLTKTVLFFCIVSFALCLLGTFIVRSGVIQSVHAFASDPNRGAFLLVISLLMVVPALFLFMIRAPKFESAKQISGIEDISLVLAVLLLAVTAVCVLFGTLYPLVHEALGKGSLSVGAPYFNSIFAPMAILAALMIGAVQLKKSPMWTWGATFILSAIAALYCGFFTEVKSSVYTTAGVFSALWIICSFMASLRSKKHKNFFALVAHLGIAVSIIGVIGDTQYSQEAVVRMGPGQGRPLGDVIFVYEETRKVDTNAFFADEGKVLVLNKNEDVIDELHPQRQTYKSNGMEMTAAGISHGFFRDFYVSMGNRLSSDEFLVRLSIRPLVSWIWIGGLIMLLSAVFSSAWRRREWSQS</sequence>
<evidence type="ECO:0000313" key="13">
    <source>
        <dbReference type="Proteomes" id="UP000462362"/>
    </source>
</evidence>
<keyword evidence="6" id="KW-0201">Cytochrome c-type biogenesis</keyword>
<comment type="function">
    <text evidence="9">Required for the biogenesis of c-type cytochromes. Possible subunit of a heme lyase.</text>
</comment>
<keyword evidence="12" id="KW-0456">Lyase</keyword>
<dbReference type="PANTHER" id="PTHR43653">
    <property type="entry name" value="CYTOCHROME C ASSEMBLY PROTEIN-RELATED"/>
    <property type="match status" value="1"/>
</dbReference>
<evidence type="ECO:0000259" key="11">
    <source>
        <dbReference type="Pfam" id="PF16327"/>
    </source>
</evidence>
<evidence type="ECO:0000313" key="12">
    <source>
        <dbReference type="EMBL" id="MTU43661.1"/>
    </source>
</evidence>
<dbReference type="RefSeq" id="WP_173020594.1">
    <property type="nucleotide sequence ID" value="NZ_CALFDP010000005.1"/>
</dbReference>
<evidence type="ECO:0000256" key="7">
    <source>
        <dbReference type="ARBA" id="ARBA00022989"/>
    </source>
</evidence>
<dbReference type="InterPro" id="IPR003568">
    <property type="entry name" value="Cyt_c_biogenesis_CcmF"/>
</dbReference>
<dbReference type="PANTHER" id="PTHR43653:SF1">
    <property type="entry name" value="CYTOCHROME C-TYPE BIOGENESIS PROTEIN CCMF"/>
    <property type="match status" value="1"/>
</dbReference>
<protein>
    <submittedName>
        <fullName evidence="12">Heme lyase NrfEFG subunit NrfE</fullName>
    </submittedName>
</protein>
<evidence type="ECO:0000256" key="1">
    <source>
        <dbReference type="ARBA" id="ARBA00004429"/>
    </source>
</evidence>
<evidence type="ECO:0000256" key="2">
    <source>
        <dbReference type="ARBA" id="ARBA00009186"/>
    </source>
</evidence>
<evidence type="ECO:0000259" key="10">
    <source>
        <dbReference type="Pfam" id="PF01578"/>
    </source>
</evidence>
<keyword evidence="3" id="KW-1003">Cell membrane</keyword>
<dbReference type="NCBIfam" id="NF007691">
    <property type="entry name" value="PRK10369.1"/>
    <property type="match status" value="1"/>
</dbReference>
<dbReference type="Pfam" id="PF01578">
    <property type="entry name" value="Cytochrom_C_asm"/>
    <property type="match status" value="1"/>
</dbReference>
<accession>A0A6I3S9E6</accession>